<keyword evidence="2" id="KW-1185">Reference proteome</keyword>
<organism evidence="1 2">
    <name type="scientific">Setaria italica</name>
    <name type="common">Foxtail millet</name>
    <name type="synonym">Panicum italicum</name>
    <dbReference type="NCBI Taxonomy" id="4555"/>
    <lineage>
        <taxon>Eukaryota</taxon>
        <taxon>Viridiplantae</taxon>
        <taxon>Streptophyta</taxon>
        <taxon>Embryophyta</taxon>
        <taxon>Tracheophyta</taxon>
        <taxon>Spermatophyta</taxon>
        <taxon>Magnoliopsida</taxon>
        <taxon>Liliopsida</taxon>
        <taxon>Poales</taxon>
        <taxon>Poaceae</taxon>
        <taxon>PACMAD clade</taxon>
        <taxon>Panicoideae</taxon>
        <taxon>Panicodae</taxon>
        <taxon>Paniceae</taxon>
        <taxon>Cenchrinae</taxon>
        <taxon>Setaria</taxon>
    </lineage>
</organism>
<sequence>MEVSAIKMYLLLEGEFLCIDDIIAKPFQHILMWYQSVNYSLSNL</sequence>
<evidence type="ECO:0000313" key="1">
    <source>
        <dbReference type="EnsemblPlants" id="KQL24585"/>
    </source>
</evidence>
<dbReference type="EMBL" id="AGNK02001099">
    <property type="status" value="NOT_ANNOTATED_CDS"/>
    <property type="molecule type" value="Genomic_DNA"/>
</dbReference>
<dbReference type="Proteomes" id="UP000004995">
    <property type="component" value="Unassembled WGS sequence"/>
</dbReference>
<evidence type="ECO:0000313" key="2">
    <source>
        <dbReference type="Proteomes" id="UP000004995"/>
    </source>
</evidence>
<dbReference type="Gramene" id="KQL24585">
    <property type="protein sequence ID" value="KQL24585"/>
    <property type="gene ID" value="SETIT_033682mg"/>
</dbReference>
<reference evidence="1" key="2">
    <citation type="submission" date="2018-08" db="UniProtKB">
        <authorList>
            <consortium name="EnsemblPlants"/>
        </authorList>
    </citation>
    <scope>IDENTIFICATION</scope>
    <source>
        <strain evidence="1">Yugu1</strain>
    </source>
</reference>
<reference evidence="2" key="1">
    <citation type="journal article" date="2012" name="Nat. Biotechnol.">
        <title>Reference genome sequence of the model plant Setaria.</title>
        <authorList>
            <person name="Bennetzen J.L."/>
            <person name="Schmutz J."/>
            <person name="Wang H."/>
            <person name="Percifield R."/>
            <person name="Hawkins J."/>
            <person name="Pontaroli A.C."/>
            <person name="Estep M."/>
            <person name="Feng L."/>
            <person name="Vaughn J.N."/>
            <person name="Grimwood J."/>
            <person name="Jenkins J."/>
            <person name="Barry K."/>
            <person name="Lindquist E."/>
            <person name="Hellsten U."/>
            <person name="Deshpande S."/>
            <person name="Wang X."/>
            <person name="Wu X."/>
            <person name="Mitros T."/>
            <person name="Triplett J."/>
            <person name="Yang X."/>
            <person name="Ye C.Y."/>
            <person name="Mauro-Herrera M."/>
            <person name="Wang L."/>
            <person name="Li P."/>
            <person name="Sharma M."/>
            <person name="Sharma R."/>
            <person name="Ronald P.C."/>
            <person name="Panaud O."/>
            <person name="Kellogg E.A."/>
            <person name="Brutnell T.P."/>
            <person name="Doust A.N."/>
            <person name="Tuskan G.A."/>
            <person name="Rokhsar D."/>
            <person name="Devos K.M."/>
        </authorList>
    </citation>
    <scope>NUCLEOTIDE SEQUENCE [LARGE SCALE GENOMIC DNA]</scope>
    <source>
        <strain evidence="2">cv. Yugu1</strain>
    </source>
</reference>
<proteinExistence type="predicted"/>
<dbReference type="HOGENOM" id="CLU_3225529_0_0_1"/>
<name>K4A478_SETIT</name>
<dbReference type="AlphaFoldDB" id="K4A478"/>
<accession>K4A478</accession>
<dbReference type="EnsemblPlants" id="KQL24585">
    <property type="protein sequence ID" value="KQL24585"/>
    <property type="gene ID" value="SETIT_033682mg"/>
</dbReference>
<dbReference type="InParanoid" id="K4A478"/>
<protein>
    <submittedName>
        <fullName evidence="1">Uncharacterized protein</fullName>
    </submittedName>
</protein>